<evidence type="ECO:0000313" key="2">
    <source>
        <dbReference type="Proteomes" id="UP000266841"/>
    </source>
</evidence>
<proteinExistence type="predicted"/>
<evidence type="ECO:0000313" key="1">
    <source>
        <dbReference type="EMBL" id="EJK58872.1"/>
    </source>
</evidence>
<dbReference type="AlphaFoldDB" id="K0SK58"/>
<sequence length="159" mass="17943">MCCVPPLADATSNACYEIITDLPDQLALYKADRCKPGALKLPSRVLQDIEELRGVARPEDQRRPKPQRDVAAAGALHAVAAERHHQPVTRLLRREVDRAVRPRPPWRGRTCPGDSPAAAPRVREEVLPRDPRVLEQPVLLDRVQERLELHHLRGVSHPR</sequence>
<reference evidence="1 2" key="1">
    <citation type="journal article" date="2012" name="Genome Biol.">
        <title>Genome and low-iron response of an oceanic diatom adapted to chronic iron limitation.</title>
        <authorList>
            <person name="Lommer M."/>
            <person name="Specht M."/>
            <person name="Roy A.S."/>
            <person name="Kraemer L."/>
            <person name="Andreson R."/>
            <person name="Gutowska M.A."/>
            <person name="Wolf J."/>
            <person name="Bergner S.V."/>
            <person name="Schilhabel M.B."/>
            <person name="Klostermeier U.C."/>
            <person name="Beiko R.G."/>
            <person name="Rosenstiel P."/>
            <person name="Hippler M."/>
            <person name="Laroche J."/>
        </authorList>
    </citation>
    <scope>NUCLEOTIDE SEQUENCE [LARGE SCALE GENOMIC DNA]</scope>
    <source>
        <strain evidence="1 2">CCMP1005</strain>
    </source>
</reference>
<comment type="caution">
    <text evidence="1">The sequence shown here is derived from an EMBL/GenBank/DDBJ whole genome shotgun (WGS) entry which is preliminary data.</text>
</comment>
<gene>
    <name evidence="1" type="ORF">THAOC_20971</name>
</gene>
<organism evidence="1 2">
    <name type="scientific">Thalassiosira oceanica</name>
    <name type="common">Marine diatom</name>
    <dbReference type="NCBI Taxonomy" id="159749"/>
    <lineage>
        <taxon>Eukaryota</taxon>
        <taxon>Sar</taxon>
        <taxon>Stramenopiles</taxon>
        <taxon>Ochrophyta</taxon>
        <taxon>Bacillariophyta</taxon>
        <taxon>Coscinodiscophyceae</taxon>
        <taxon>Thalassiosirophycidae</taxon>
        <taxon>Thalassiosirales</taxon>
        <taxon>Thalassiosiraceae</taxon>
        <taxon>Thalassiosira</taxon>
    </lineage>
</organism>
<accession>K0SK58</accession>
<dbReference type="Proteomes" id="UP000266841">
    <property type="component" value="Unassembled WGS sequence"/>
</dbReference>
<name>K0SK58_THAOC</name>
<protein>
    <submittedName>
        <fullName evidence="1">Uncharacterized protein</fullName>
    </submittedName>
</protein>
<feature type="non-terminal residue" evidence="1">
    <location>
        <position position="159"/>
    </location>
</feature>
<keyword evidence="2" id="KW-1185">Reference proteome</keyword>
<dbReference type="EMBL" id="AGNL01024068">
    <property type="protein sequence ID" value="EJK58872.1"/>
    <property type="molecule type" value="Genomic_DNA"/>
</dbReference>